<evidence type="ECO:0000313" key="2">
    <source>
        <dbReference type="Proteomes" id="UP000284794"/>
    </source>
</evidence>
<evidence type="ECO:0000313" key="1">
    <source>
        <dbReference type="EMBL" id="RHD10978.1"/>
    </source>
</evidence>
<name>A0A414DIR6_9FIRM</name>
<comment type="caution">
    <text evidence="1">The sequence shown here is derived from an EMBL/GenBank/DDBJ whole genome shotgun (WGS) entry which is preliminary data.</text>
</comment>
<gene>
    <name evidence="1" type="ORF">DW811_00955</name>
</gene>
<proteinExistence type="predicted"/>
<protein>
    <submittedName>
        <fullName evidence="1">Uncharacterized protein</fullName>
    </submittedName>
</protein>
<dbReference type="RefSeq" id="WP_118148019.1">
    <property type="nucleotide sequence ID" value="NZ_QRPM01000004.1"/>
</dbReference>
<dbReference type="EMBL" id="QSIS01000001">
    <property type="protein sequence ID" value="RHD10978.1"/>
    <property type="molecule type" value="Genomic_DNA"/>
</dbReference>
<reference evidence="1 2" key="1">
    <citation type="submission" date="2018-08" db="EMBL/GenBank/DDBJ databases">
        <title>A genome reference for cultivated species of the human gut microbiota.</title>
        <authorList>
            <person name="Zou Y."/>
            <person name="Xue W."/>
            <person name="Luo G."/>
        </authorList>
    </citation>
    <scope>NUCLEOTIDE SEQUENCE [LARGE SCALE GENOMIC DNA]</scope>
    <source>
        <strain evidence="1 2">AM32-2AC</strain>
    </source>
</reference>
<organism evidence="1 2">
    <name type="scientific">Lachnospira eligens</name>
    <dbReference type="NCBI Taxonomy" id="39485"/>
    <lineage>
        <taxon>Bacteria</taxon>
        <taxon>Bacillati</taxon>
        <taxon>Bacillota</taxon>
        <taxon>Clostridia</taxon>
        <taxon>Lachnospirales</taxon>
        <taxon>Lachnospiraceae</taxon>
        <taxon>Lachnospira</taxon>
    </lineage>
</organism>
<dbReference type="Proteomes" id="UP000284794">
    <property type="component" value="Unassembled WGS sequence"/>
</dbReference>
<sequence length="221" mass="25394">MKKKQILKSLIMILTIVFSVLSSLIVDSKLTITAHAASNYGLTVKWTEGTEWVATDEAGTNRWTNGSIKYFVENTSAGTYIKLKPGYRLDCLAADSEWADWTTISDTLYYDSWSMYGNRTVTVKVISEVFEENGERYTYNGNYHEAGYKLIEVDLNMQIFLYKNDFYICHIIGRINKLIYPRIQDCLQFKFLEKGEESYENKKNCCVPAGIHDGAGIWYRG</sequence>
<dbReference type="AlphaFoldDB" id="A0A414DIR6"/>
<accession>A0A414DIR6</accession>